<dbReference type="AlphaFoldDB" id="A0A1A8DJK8"/>
<protein>
    <submittedName>
        <fullName evidence="1">Uncharacterized protein</fullName>
    </submittedName>
</protein>
<evidence type="ECO:0000313" key="1">
    <source>
        <dbReference type="EMBL" id="SBQ33678.1"/>
    </source>
</evidence>
<sequence>PQTDRCQHPRFRRCKDQEQQLQSVISSELQAPPTPPQKPRLLFSGSPLVHLLQSGIVWSSLHGRCHLLTNQEVWSSCAE</sequence>
<accession>A0A1A8DJK8</accession>
<proteinExistence type="predicted"/>
<name>A0A1A8DJK8_NOTKA</name>
<dbReference type="EMBL" id="HAEA01005198">
    <property type="protein sequence ID" value="SBQ33678.1"/>
    <property type="molecule type" value="Transcribed_RNA"/>
</dbReference>
<feature type="non-terminal residue" evidence="1">
    <location>
        <position position="79"/>
    </location>
</feature>
<organism evidence="1">
    <name type="scientific">Nothobranchius kadleci</name>
    <name type="common">African annual killifish</name>
    <dbReference type="NCBI Taxonomy" id="1051664"/>
    <lineage>
        <taxon>Eukaryota</taxon>
        <taxon>Metazoa</taxon>
        <taxon>Chordata</taxon>
        <taxon>Craniata</taxon>
        <taxon>Vertebrata</taxon>
        <taxon>Euteleostomi</taxon>
        <taxon>Actinopterygii</taxon>
        <taxon>Neopterygii</taxon>
        <taxon>Teleostei</taxon>
        <taxon>Neoteleostei</taxon>
        <taxon>Acanthomorphata</taxon>
        <taxon>Ovalentaria</taxon>
        <taxon>Atherinomorphae</taxon>
        <taxon>Cyprinodontiformes</taxon>
        <taxon>Nothobranchiidae</taxon>
        <taxon>Nothobranchius</taxon>
    </lineage>
</organism>
<reference evidence="1" key="1">
    <citation type="submission" date="2016-05" db="EMBL/GenBank/DDBJ databases">
        <authorList>
            <person name="Lavstsen T."/>
            <person name="Jespersen J.S."/>
        </authorList>
    </citation>
    <scope>NUCLEOTIDE SEQUENCE</scope>
    <source>
        <tissue evidence="1">Brain</tissue>
    </source>
</reference>
<gene>
    <name evidence="1" type="primary">Nfu_g_1_004115</name>
</gene>
<feature type="non-terminal residue" evidence="1">
    <location>
        <position position="1"/>
    </location>
</feature>
<reference evidence="1" key="2">
    <citation type="submission" date="2016-06" db="EMBL/GenBank/DDBJ databases">
        <title>The genome of a short-lived fish provides insights into sex chromosome evolution and the genetic control of aging.</title>
        <authorList>
            <person name="Reichwald K."/>
            <person name="Felder M."/>
            <person name="Petzold A."/>
            <person name="Koch P."/>
            <person name="Groth M."/>
            <person name="Platzer M."/>
        </authorList>
    </citation>
    <scope>NUCLEOTIDE SEQUENCE</scope>
    <source>
        <tissue evidence="1">Brain</tissue>
    </source>
</reference>